<protein>
    <recommendedName>
        <fullName evidence="6">ZZ-type domain-containing protein</fullName>
    </recommendedName>
</protein>
<feature type="domain" description="ZZ-type" evidence="6">
    <location>
        <begin position="346"/>
        <end position="401"/>
    </location>
</feature>
<proteinExistence type="predicted"/>
<dbReference type="InterPro" id="IPR043145">
    <property type="entry name" value="Znf_ZZ_sf"/>
</dbReference>
<sequence>MSTPFPHNGPVGPDTLITVKILVDGQNRRFKLALRDLGAHVFPQKIAPNQEVKFDRYSDSAGTYVTLDSANPGVYKQLYRAAKAKLKLRLKATIIKSEQKEDQTVVEDKAVPEMSKRNTYLETVLSNPPTEHVVSFKPFQPNPIQPTTTEEKSQKLVPKLSMPTLPTMNDFTATTFSIDCNHCGGSVSNEHYHCSKCEKGDFDLCPTCIARGITCDGDDHWLIKRTIKNGKVFSSNTETLPPKKKSEPLVEDHQSAVFEEDQRTCNSCIIRKYNGGRKKCVMTNSSELVASSFVTCQQCADYDLCFFCLEHGEHGHHPAHTFSPVDPSASGVSYIKSLCQQGRGLKHEAVCDGCDAQIVGVRHKCLTCPDFDYCSMCHSIKNEVHKGHRFAPIYEHLATVSVNKEQHKGIYCDGPLCLARARKTYIRGDRYKCAICHDTDFCANCEAHPENEHNKTHPLIKLRSSVMYLSVASVNDDGRTAPVLCGDRPVAKHASTETTRPTLSNAATQVQTIAETVPVETVQSVPIEKPISEEVKSESTQDLQAWFECDSTPDGSSFAPDRLVSQSWTLRNPGPQAWPTGCAVYFIGGDDMRNLDDKHPSSVSTMAAANQSNVLQEPLQPGKTATFSVLLKSPSREGRAISYWRIKTPEGLPFGHKLWVDITVTNKPSKPVEVPAIVPIEAPAESKANPTEAAEKSQDSSQMIFPTLEKESPESSMHDIKEETTAVEPSVVSEDQDLVDDLDDMTLGDENTEDGFMTDEEYDILDAEDESDVGSTQVAKK</sequence>
<feature type="region of interest" description="Disordered" evidence="5">
    <location>
        <begin position="683"/>
        <end position="781"/>
    </location>
</feature>
<reference evidence="7 8" key="1">
    <citation type="submission" date="2023-08" db="EMBL/GenBank/DDBJ databases">
        <title>Black Yeasts Isolated from many extreme environments.</title>
        <authorList>
            <person name="Coleine C."/>
            <person name="Stajich J.E."/>
            <person name="Selbmann L."/>
        </authorList>
    </citation>
    <scope>NUCLEOTIDE SEQUENCE [LARGE SCALE GENOMIC DNA]</scope>
    <source>
        <strain evidence="7 8">CCFEE 5910</strain>
    </source>
</reference>
<evidence type="ECO:0000256" key="2">
    <source>
        <dbReference type="ARBA" id="ARBA00022771"/>
    </source>
</evidence>
<evidence type="ECO:0000313" key="7">
    <source>
        <dbReference type="EMBL" id="KAK5082438.1"/>
    </source>
</evidence>
<gene>
    <name evidence="7" type="ORF">LTR05_007585</name>
</gene>
<evidence type="ECO:0000256" key="5">
    <source>
        <dbReference type="SAM" id="MobiDB-lite"/>
    </source>
</evidence>
<dbReference type="InterPro" id="IPR000433">
    <property type="entry name" value="Znf_ZZ"/>
</dbReference>
<name>A0AAN7SVA2_9EURO</name>
<keyword evidence="8" id="KW-1185">Reference proteome</keyword>
<dbReference type="AlphaFoldDB" id="A0AAN7SVA2"/>
<keyword evidence="3" id="KW-0862">Zinc</keyword>
<comment type="caution">
    <text evidence="7">The sequence shown here is derived from an EMBL/GenBank/DDBJ whole genome shotgun (WGS) entry which is preliminary data.</text>
</comment>
<dbReference type="EMBL" id="JAVRRJ010000008">
    <property type="protein sequence ID" value="KAK5082438.1"/>
    <property type="molecule type" value="Genomic_DNA"/>
</dbReference>
<dbReference type="CDD" id="cd14947">
    <property type="entry name" value="NBR1_like"/>
    <property type="match status" value="1"/>
</dbReference>
<dbReference type="InterPro" id="IPR032350">
    <property type="entry name" value="Nbr1_FW"/>
</dbReference>
<evidence type="ECO:0000313" key="8">
    <source>
        <dbReference type="Proteomes" id="UP001309876"/>
    </source>
</evidence>
<dbReference type="InterPro" id="IPR013783">
    <property type="entry name" value="Ig-like_fold"/>
</dbReference>
<evidence type="ECO:0000256" key="1">
    <source>
        <dbReference type="ARBA" id="ARBA00022723"/>
    </source>
</evidence>
<dbReference type="Gene3D" id="2.60.40.10">
    <property type="entry name" value="Immunoglobulins"/>
    <property type="match status" value="1"/>
</dbReference>
<dbReference type="CDD" id="cd02340">
    <property type="entry name" value="ZZ_NBR1_like"/>
    <property type="match status" value="2"/>
</dbReference>
<dbReference type="PANTHER" id="PTHR20930">
    <property type="entry name" value="OVARIAN CARCINOMA ANTIGEN CA125-RELATED"/>
    <property type="match status" value="1"/>
</dbReference>
<evidence type="ECO:0000256" key="4">
    <source>
        <dbReference type="PROSITE-ProRule" id="PRU00228"/>
    </source>
</evidence>
<dbReference type="GO" id="GO:0008270">
    <property type="term" value="F:zinc ion binding"/>
    <property type="evidence" value="ECO:0007669"/>
    <property type="project" value="UniProtKB-KW"/>
</dbReference>
<keyword evidence="2 4" id="KW-0863">Zinc-finger</keyword>
<keyword evidence="1" id="KW-0479">Metal-binding</keyword>
<dbReference type="Gene3D" id="3.30.60.90">
    <property type="match status" value="3"/>
</dbReference>
<dbReference type="PANTHER" id="PTHR20930:SF0">
    <property type="entry name" value="PROTEIN ILRUN"/>
    <property type="match status" value="1"/>
</dbReference>
<feature type="compositionally biased region" description="Acidic residues" evidence="5">
    <location>
        <begin position="734"/>
        <end position="772"/>
    </location>
</feature>
<organism evidence="7 8">
    <name type="scientific">Lithohypha guttulata</name>
    <dbReference type="NCBI Taxonomy" id="1690604"/>
    <lineage>
        <taxon>Eukaryota</taxon>
        <taxon>Fungi</taxon>
        <taxon>Dikarya</taxon>
        <taxon>Ascomycota</taxon>
        <taxon>Pezizomycotina</taxon>
        <taxon>Eurotiomycetes</taxon>
        <taxon>Chaetothyriomycetidae</taxon>
        <taxon>Chaetothyriales</taxon>
        <taxon>Trichomeriaceae</taxon>
        <taxon>Lithohypha</taxon>
    </lineage>
</organism>
<evidence type="ECO:0000259" key="6">
    <source>
        <dbReference type="PROSITE" id="PS50135"/>
    </source>
</evidence>
<dbReference type="Pfam" id="PF16158">
    <property type="entry name" value="N_BRCA1_IG"/>
    <property type="match status" value="1"/>
</dbReference>
<dbReference type="Proteomes" id="UP001309876">
    <property type="component" value="Unassembled WGS sequence"/>
</dbReference>
<accession>A0AAN7SVA2</accession>
<feature type="compositionally biased region" description="Basic and acidic residues" evidence="5">
    <location>
        <begin position="708"/>
        <end position="724"/>
    </location>
</feature>
<dbReference type="Pfam" id="PF00569">
    <property type="entry name" value="ZZ"/>
    <property type="match status" value="1"/>
</dbReference>
<dbReference type="SMART" id="SM00291">
    <property type="entry name" value="ZnF_ZZ"/>
    <property type="match status" value="4"/>
</dbReference>
<dbReference type="SUPFAM" id="SSF57850">
    <property type="entry name" value="RING/U-box"/>
    <property type="match status" value="3"/>
</dbReference>
<evidence type="ECO:0000256" key="3">
    <source>
        <dbReference type="ARBA" id="ARBA00022833"/>
    </source>
</evidence>
<dbReference type="PROSITE" id="PS50135">
    <property type="entry name" value="ZF_ZZ_2"/>
    <property type="match status" value="1"/>
</dbReference>